<gene>
    <name evidence="2" type="ORF">HETSPECPRED_002863</name>
</gene>
<evidence type="ECO:0000256" key="1">
    <source>
        <dbReference type="SAM" id="SignalP"/>
    </source>
</evidence>
<accession>A0A8H3J5G0</accession>
<name>A0A8H3J5G0_9LECA</name>
<dbReference type="OrthoDB" id="4661753at2759"/>
<evidence type="ECO:0000313" key="2">
    <source>
        <dbReference type="EMBL" id="CAF9941081.1"/>
    </source>
</evidence>
<organism evidence="2 3">
    <name type="scientific">Heterodermia speciosa</name>
    <dbReference type="NCBI Taxonomy" id="116794"/>
    <lineage>
        <taxon>Eukaryota</taxon>
        <taxon>Fungi</taxon>
        <taxon>Dikarya</taxon>
        <taxon>Ascomycota</taxon>
        <taxon>Pezizomycotina</taxon>
        <taxon>Lecanoromycetes</taxon>
        <taxon>OSLEUM clade</taxon>
        <taxon>Lecanoromycetidae</taxon>
        <taxon>Caliciales</taxon>
        <taxon>Physciaceae</taxon>
        <taxon>Heterodermia</taxon>
    </lineage>
</organism>
<dbReference type="EMBL" id="CAJPDS010000174">
    <property type="protein sequence ID" value="CAF9941081.1"/>
    <property type="molecule type" value="Genomic_DNA"/>
</dbReference>
<protein>
    <submittedName>
        <fullName evidence="2">Uncharacterized protein</fullName>
    </submittedName>
</protein>
<reference evidence="2" key="1">
    <citation type="submission" date="2021-03" db="EMBL/GenBank/DDBJ databases">
        <authorList>
            <person name="Tagirdzhanova G."/>
        </authorList>
    </citation>
    <scope>NUCLEOTIDE SEQUENCE</scope>
</reference>
<comment type="caution">
    <text evidence="2">The sequence shown here is derived from an EMBL/GenBank/DDBJ whole genome shotgun (WGS) entry which is preliminary data.</text>
</comment>
<dbReference type="AlphaFoldDB" id="A0A8H3J5G0"/>
<proteinExistence type="predicted"/>
<keyword evidence="3" id="KW-1185">Reference proteome</keyword>
<keyword evidence="1" id="KW-0732">Signal</keyword>
<feature type="signal peptide" evidence="1">
    <location>
        <begin position="1"/>
        <end position="18"/>
    </location>
</feature>
<feature type="chain" id="PRO_5034046448" evidence="1">
    <location>
        <begin position="19"/>
        <end position="229"/>
    </location>
</feature>
<sequence>MQSISLLALASFLCFSAANPLPANVNTPISDAEWASLRDGGLKPRNALPGTVNQPISDSEWQALRDGGLSRRGDEVSLVARDKVMNCGHLITGKDGSDGHGKWIPVADFVEAADRFCNAYTGSDIYLNHQTSDTYPISLTNQDDDTQPGPAGNIVFAIYNTERAGSYLVNAQTCSSAMKTPLGNHLSKRDRLVHLAKRDNCYGSEHNDYEGGYYKIDGIGAFGSEVYAA</sequence>
<dbReference type="Proteomes" id="UP000664521">
    <property type="component" value="Unassembled WGS sequence"/>
</dbReference>
<evidence type="ECO:0000313" key="3">
    <source>
        <dbReference type="Proteomes" id="UP000664521"/>
    </source>
</evidence>